<sequence length="215" mass="23856">MTSKRTSCEYASIQPRPRQAKPSPSNSREVWTHVTDVAERRRIQNRNAQREYRKRIKDRLEGFEKNILPGPDLGLPYISSASLPSTQATLDAMSTFSTLTYEEPGPSAVTSLPSYGPTSAPTCDVAFNPEEHSWQLLFPYSSPLPPWNSGSEYSGSSTDGLVNHYDEMFEQPLAPPQIDVCSTCGSCKMKSPKTSVPANVDFMLGTEEDGQYFMS</sequence>
<dbReference type="InterPro" id="IPR052635">
    <property type="entry name" value="Sec_Metab_Biosynth_Reg"/>
</dbReference>
<dbReference type="AlphaFoldDB" id="A0A9P4TT22"/>
<protein>
    <recommendedName>
        <fullName evidence="2">BZIP domain-containing protein</fullName>
    </recommendedName>
</protein>
<reference evidence="3" key="1">
    <citation type="journal article" date="2020" name="Stud. Mycol.">
        <title>101 Dothideomycetes genomes: a test case for predicting lifestyles and emergence of pathogens.</title>
        <authorList>
            <person name="Haridas S."/>
            <person name="Albert R."/>
            <person name="Binder M."/>
            <person name="Bloem J."/>
            <person name="Labutti K."/>
            <person name="Salamov A."/>
            <person name="Andreopoulos B."/>
            <person name="Baker S."/>
            <person name="Barry K."/>
            <person name="Bills G."/>
            <person name="Bluhm B."/>
            <person name="Cannon C."/>
            <person name="Castanera R."/>
            <person name="Culley D."/>
            <person name="Daum C."/>
            <person name="Ezra D."/>
            <person name="Gonzalez J."/>
            <person name="Henrissat B."/>
            <person name="Kuo A."/>
            <person name="Liang C."/>
            <person name="Lipzen A."/>
            <person name="Lutzoni F."/>
            <person name="Magnuson J."/>
            <person name="Mondo S."/>
            <person name="Nolan M."/>
            <person name="Ohm R."/>
            <person name="Pangilinan J."/>
            <person name="Park H.-J."/>
            <person name="Ramirez L."/>
            <person name="Alfaro M."/>
            <person name="Sun H."/>
            <person name="Tritt A."/>
            <person name="Yoshinaga Y."/>
            <person name="Zwiers L.-H."/>
            <person name="Turgeon B."/>
            <person name="Goodwin S."/>
            <person name="Spatafora J."/>
            <person name="Crous P."/>
            <person name="Grigoriev I."/>
        </authorList>
    </citation>
    <scope>NUCLEOTIDE SEQUENCE</scope>
    <source>
        <strain evidence="3">CBS 130266</strain>
    </source>
</reference>
<evidence type="ECO:0000313" key="3">
    <source>
        <dbReference type="EMBL" id="KAF2418970.1"/>
    </source>
</evidence>
<accession>A0A9P4TT22</accession>
<organism evidence="3 4">
    <name type="scientific">Tothia fuscella</name>
    <dbReference type="NCBI Taxonomy" id="1048955"/>
    <lineage>
        <taxon>Eukaryota</taxon>
        <taxon>Fungi</taxon>
        <taxon>Dikarya</taxon>
        <taxon>Ascomycota</taxon>
        <taxon>Pezizomycotina</taxon>
        <taxon>Dothideomycetes</taxon>
        <taxon>Pleosporomycetidae</taxon>
        <taxon>Venturiales</taxon>
        <taxon>Cylindrosympodiaceae</taxon>
        <taxon>Tothia</taxon>
    </lineage>
</organism>
<dbReference type="Gene3D" id="1.20.5.170">
    <property type="match status" value="1"/>
</dbReference>
<name>A0A9P4TT22_9PEZI</name>
<keyword evidence="4" id="KW-1185">Reference proteome</keyword>
<evidence type="ECO:0000256" key="1">
    <source>
        <dbReference type="SAM" id="MobiDB-lite"/>
    </source>
</evidence>
<dbReference type="InterPro" id="IPR004827">
    <property type="entry name" value="bZIP"/>
</dbReference>
<gene>
    <name evidence="3" type="ORF">EJ08DRAFT_702935</name>
</gene>
<dbReference type="GO" id="GO:0003700">
    <property type="term" value="F:DNA-binding transcription factor activity"/>
    <property type="evidence" value="ECO:0007669"/>
    <property type="project" value="InterPro"/>
</dbReference>
<evidence type="ECO:0000259" key="2">
    <source>
        <dbReference type="PROSITE" id="PS00036"/>
    </source>
</evidence>
<dbReference type="Proteomes" id="UP000800235">
    <property type="component" value="Unassembled WGS sequence"/>
</dbReference>
<dbReference type="PANTHER" id="PTHR39607">
    <property type="entry name" value="XANTHOCILLIN BIOSYNTHESIS CLUSTER TRANSCRIPTION FACTOR XANC-RELATED"/>
    <property type="match status" value="1"/>
</dbReference>
<dbReference type="OrthoDB" id="5387389at2759"/>
<dbReference type="InterPro" id="IPR046347">
    <property type="entry name" value="bZIP_sf"/>
</dbReference>
<proteinExistence type="predicted"/>
<dbReference type="SUPFAM" id="SSF57959">
    <property type="entry name" value="Leucine zipper domain"/>
    <property type="match status" value="1"/>
</dbReference>
<dbReference type="PROSITE" id="PS00036">
    <property type="entry name" value="BZIP_BASIC"/>
    <property type="match status" value="1"/>
</dbReference>
<dbReference type="CDD" id="cd14688">
    <property type="entry name" value="bZIP_YAP"/>
    <property type="match status" value="1"/>
</dbReference>
<feature type="domain" description="BZIP" evidence="2">
    <location>
        <begin position="40"/>
        <end position="55"/>
    </location>
</feature>
<dbReference type="PANTHER" id="PTHR39607:SF1">
    <property type="entry name" value="B-ZIP TRANSCRIPTION FACTOR (EUROFUNG)"/>
    <property type="match status" value="1"/>
</dbReference>
<comment type="caution">
    <text evidence="3">The sequence shown here is derived from an EMBL/GenBank/DDBJ whole genome shotgun (WGS) entry which is preliminary data.</text>
</comment>
<evidence type="ECO:0000313" key="4">
    <source>
        <dbReference type="Proteomes" id="UP000800235"/>
    </source>
</evidence>
<dbReference type="EMBL" id="MU007122">
    <property type="protein sequence ID" value="KAF2418970.1"/>
    <property type="molecule type" value="Genomic_DNA"/>
</dbReference>
<feature type="region of interest" description="Disordered" evidence="1">
    <location>
        <begin position="1"/>
        <end position="33"/>
    </location>
</feature>